<accession>A0A0N4ZPD8</accession>
<dbReference type="WBParaSite" id="PTRK_0001039800.1">
    <property type="protein sequence ID" value="PTRK_0001039800.1"/>
    <property type="gene ID" value="PTRK_0001039800"/>
</dbReference>
<evidence type="ECO:0000313" key="2">
    <source>
        <dbReference type="Proteomes" id="UP000038045"/>
    </source>
</evidence>
<organism evidence="2 3">
    <name type="scientific">Parastrongyloides trichosuri</name>
    <name type="common">Possum-specific nematode worm</name>
    <dbReference type="NCBI Taxonomy" id="131310"/>
    <lineage>
        <taxon>Eukaryota</taxon>
        <taxon>Metazoa</taxon>
        <taxon>Ecdysozoa</taxon>
        <taxon>Nematoda</taxon>
        <taxon>Chromadorea</taxon>
        <taxon>Rhabditida</taxon>
        <taxon>Tylenchina</taxon>
        <taxon>Panagrolaimomorpha</taxon>
        <taxon>Strongyloidoidea</taxon>
        <taxon>Strongyloididae</taxon>
        <taxon>Parastrongyloides</taxon>
    </lineage>
</organism>
<feature type="compositionally biased region" description="Polar residues" evidence="1">
    <location>
        <begin position="49"/>
        <end position="61"/>
    </location>
</feature>
<sequence>MNAESHNIEKLNSHMQRVLIKFSKLMDLVKKNDDLRKQISEESKKMRKSNGSTDKSLQNSIDFDDDNSYLTADSEKLYLSPKSE</sequence>
<dbReference type="Proteomes" id="UP000038045">
    <property type="component" value="Unplaced"/>
</dbReference>
<keyword evidence="2" id="KW-1185">Reference proteome</keyword>
<proteinExistence type="predicted"/>
<name>A0A0N4ZPD8_PARTI</name>
<evidence type="ECO:0000313" key="3">
    <source>
        <dbReference type="WBParaSite" id="PTRK_0001039800.1"/>
    </source>
</evidence>
<protein>
    <submittedName>
        <fullName evidence="3">Uncharacterized protein</fullName>
    </submittedName>
</protein>
<evidence type="ECO:0000256" key="1">
    <source>
        <dbReference type="SAM" id="MobiDB-lite"/>
    </source>
</evidence>
<dbReference type="AlphaFoldDB" id="A0A0N4ZPD8"/>
<feature type="region of interest" description="Disordered" evidence="1">
    <location>
        <begin position="37"/>
        <end position="68"/>
    </location>
</feature>
<reference evidence="3" key="1">
    <citation type="submission" date="2017-02" db="UniProtKB">
        <authorList>
            <consortium name="WormBaseParasite"/>
        </authorList>
    </citation>
    <scope>IDENTIFICATION</scope>
</reference>